<feature type="region of interest" description="Disordered" evidence="13">
    <location>
        <begin position="918"/>
        <end position="938"/>
    </location>
</feature>
<dbReference type="RefSeq" id="WP_271188245.1">
    <property type="nucleotide sequence ID" value="NZ_BSFE01000015.1"/>
</dbReference>
<evidence type="ECO:0000313" key="16">
    <source>
        <dbReference type="Proteomes" id="UP001143486"/>
    </source>
</evidence>
<dbReference type="SUPFAM" id="SSF75625">
    <property type="entry name" value="YebC-like"/>
    <property type="match status" value="1"/>
</dbReference>
<evidence type="ECO:0000256" key="2">
    <source>
        <dbReference type="ARBA" id="ARBA00007405"/>
    </source>
</evidence>
<dbReference type="GO" id="GO:0031419">
    <property type="term" value="F:cobalamin binding"/>
    <property type="evidence" value="ECO:0007669"/>
    <property type="project" value="UniProtKB-KW"/>
</dbReference>
<sequence length="985" mass="103580">MEVFDRFAQQLARQGERLAPEERTVTAAGDDAELAASSRTVIVPADWSANAAQSLADLLDTPRPLRTRPRPGVKVIGSLTPHIADDETRIAESGLESVTTRLAGSLAWSAARQGAFETPDMAEIFARELAASLTGRHVMPDANLIAEGGVDWAYGDTPESPEAPELPLQIRAAARTAPGQLRRVAETALRSSILEVGARVTRERLEAIGEACRRCSGEPDDCFDPRSNAALARAMRRALKDGIPEEAVERALSLARQGTGDDALGALIPDPLPQRKARLYVPPALCEAIAKDEAWSFDQDGGSVRARDFRTGIARTVWSFGTPSLAFHESPDAAGPTLFVNLPAYIGVDGSFDADLLFDAIRYWAAALALSAPKGAASAGTISLTGLGAALTACGLAYDSDEGRTAAAAIARLATLALRDAAAGTGASAPGLGPDIPLDTLPAGFEAVAARLEDAATPFLPKAALARPGVVLACGPVDSAVAGLMDADSDGAAPVLGATTTTGDVFGGGRTLRRCVRQGLEALDQPAARIEQAEDHAAGRGTLAGAPALSLEALAERGLPEDVLERLEDSIAEGASIRHALNRWTLGDRVCRELGLSSDVIEAEGASLCRALGFSEADIAAADRHAQGTGELHDSPALPAGVRSVFAPVSPHGIMRMAHAVEQQIGGACAIALELEGDATIDDVSALIDTGAELGLRQLDIRRTASGLFDLLPAIDFDKGDYAADAAPQIQERIVERTVERVVEKPAARRKLPDRRKGYIQKATVGGHKVYLHTGEFDDGELGEIFIDMHKEGAAFRSLMNNFAIAISIGLQYGVPLEEYVDAFVYTRFEPAGPVEGNDSIQQATSILDYLFRELGVSYLGREDLAEVSPDRADPGGLGKGVQQEKLAREDAAKFISRGFSRGQVPDNILMFANAPRKAASGRGDGSGEAGHYELEDHTVTRAGSRDITAYSGDPCPECGHFTVAGGDGEPRNCDACGWTGPAID</sequence>
<protein>
    <recommendedName>
        <fullName evidence="4">Vitamin B12-dependent ribonucleotide reductase</fullName>
        <ecNumber evidence="3">1.17.4.1</ecNumber>
    </recommendedName>
    <alternativeName>
        <fullName evidence="11">Ribonucleoside-diphosphate reductase NrdJ</fullName>
    </alternativeName>
</protein>
<evidence type="ECO:0000256" key="8">
    <source>
        <dbReference type="ARBA" id="ARBA00023002"/>
    </source>
</evidence>
<dbReference type="EMBL" id="BSFE01000015">
    <property type="protein sequence ID" value="GLK53909.1"/>
    <property type="molecule type" value="Genomic_DNA"/>
</dbReference>
<evidence type="ECO:0000256" key="9">
    <source>
        <dbReference type="ARBA" id="ARBA00023285"/>
    </source>
</evidence>
<accession>A0A9W6MQD8</accession>
<comment type="catalytic activity">
    <reaction evidence="12">
        <text>a 2'-deoxyribonucleoside 5'-diphosphate + [thioredoxin]-disulfide + H2O = a ribonucleoside 5'-diphosphate + [thioredoxin]-dithiol</text>
        <dbReference type="Rhea" id="RHEA:23252"/>
        <dbReference type="Rhea" id="RHEA-COMP:10698"/>
        <dbReference type="Rhea" id="RHEA-COMP:10700"/>
        <dbReference type="ChEBI" id="CHEBI:15377"/>
        <dbReference type="ChEBI" id="CHEBI:29950"/>
        <dbReference type="ChEBI" id="CHEBI:50058"/>
        <dbReference type="ChEBI" id="CHEBI:57930"/>
        <dbReference type="ChEBI" id="CHEBI:73316"/>
        <dbReference type="EC" id="1.17.4.1"/>
    </reaction>
</comment>
<proteinExistence type="inferred from homology"/>
<keyword evidence="7" id="KW-0547">Nucleotide-binding</keyword>
<organism evidence="15 16">
    <name type="scientific">Maricaulis virginensis</name>
    <dbReference type="NCBI Taxonomy" id="144022"/>
    <lineage>
        <taxon>Bacteria</taxon>
        <taxon>Pseudomonadati</taxon>
        <taxon>Pseudomonadota</taxon>
        <taxon>Alphaproteobacteria</taxon>
        <taxon>Maricaulales</taxon>
        <taxon>Maricaulaceae</taxon>
        <taxon>Maricaulis</taxon>
    </lineage>
</organism>
<evidence type="ECO:0000259" key="14">
    <source>
        <dbReference type="Pfam" id="PF12637"/>
    </source>
</evidence>
<evidence type="ECO:0000256" key="4">
    <source>
        <dbReference type="ARBA" id="ARBA00014409"/>
    </source>
</evidence>
<evidence type="ECO:0000256" key="5">
    <source>
        <dbReference type="ARBA" id="ARBA00022628"/>
    </source>
</evidence>
<keyword evidence="5" id="KW-0846">Cobalamin</keyword>
<dbReference type="AlphaFoldDB" id="A0A9W6MQD8"/>
<dbReference type="PANTHER" id="PTHR43371:SF1">
    <property type="entry name" value="RIBONUCLEOSIDE-DIPHOSPHATE REDUCTASE"/>
    <property type="match status" value="1"/>
</dbReference>
<evidence type="ECO:0000256" key="11">
    <source>
        <dbReference type="ARBA" id="ARBA00033050"/>
    </source>
</evidence>
<gene>
    <name evidence="15" type="ORF">GCM10017621_34170</name>
</gene>
<keyword evidence="8" id="KW-0560">Oxidoreductase</keyword>
<keyword evidence="16" id="KW-1185">Reference proteome</keyword>
<dbReference type="PANTHER" id="PTHR43371">
    <property type="entry name" value="VITAMIN B12-DEPENDENT RIBONUCLEOTIDE REDUCTASE"/>
    <property type="match status" value="1"/>
</dbReference>
<evidence type="ECO:0000256" key="12">
    <source>
        <dbReference type="ARBA" id="ARBA00047754"/>
    </source>
</evidence>
<evidence type="ECO:0000256" key="6">
    <source>
        <dbReference type="ARBA" id="ARBA00022634"/>
    </source>
</evidence>
<evidence type="ECO:0000256" key="10">
    <source>
        <dbReference type="ARBA" id="ARBA00025437"/>
    </source>
</evidence>
<comment type="similarity">
    <text evidence="2">Belongs to the ribonucleoside diphosphate reductase class-2 family.</text>
</comment>
<evidence type="ECO:0000256" key="1">
    <source>
        <dbReference type="ARBA" id="ARBA00001922"/>
    </source>
</evidence>
<dbReference type="Pfam" id="PF12637">
    <property type="entry name" value="TSCPD"/>
    <property type="match status" value="1"/>
</dbReference>
<dbReference type="GO" id="GO:0000166">
    <property type="term" value="F:nucleotide binding"/>
    <property type="evidence" value="ECO:0007669"/>
    <property type="project" value="UniProtKB-KW"/>
</dbReference>
<dbReference type="GO" id="GO:0004748">
    <property type="term" value="F:ribonucleoside-diphosphate reductase activity, thioredoxin disulfide as acceptor"/>
    <property type="evidence" value="ECO:0007669"/>
    <property type="project" value="UniProtKB-EC"/>
</dbReference>
<reference evidence="15" key="2">
    <citation type="submission" date="2023-01" db="EMBL/GenBank/DDBJ databases">
        <authorList>
            <person name="Sun Q."/>
            <person name="Evtushenko L."/>
        </authorList>
    </citation>
    <scope>NUCLEOTIDE SEQUENCE</scope>
    <source>
        <strain evidence="15">VKM B-1513</strain>
    </source>
</reference>
<comment type="caution">
    <text evidence="15">The sequence shown here is derived from an EMBL/GenBank/DDBJ whole genome shotgun (WGS) entry which is preliminary data.</text>
</comment>
<feature type="domain" description="TSCPD" evidence="14">
    <location>
        <begin position="752"/>
        <end position="855"/>
    </location>
</feature>
<dbReference type="GO" id="GO:0071897">
    <property type="term" value="P:DNA biosynthetic process"/>
    <property type="evidence" value="ECO:0007669"/>
    <property type="project" value="UniProtKB-KW"/>
</dbReference>
<evidence type="ECO:0000256" key="13">
    <source>
        <dbReference type="SAM" id="MobiDB-lite"/>
    </source>
</evidence>
<name>A0A9W6MQD8_9PROT</name>
<reference evidence="15" key="1">
    <citation type="journal article" date="2014" name="Int. J. Syst. Evol. Microbiol.">
        <title>Complete genome sequence of Corynebacterium casei LMG S-19264T (=DSM 44701T), isolated from a smear-ripened cheese.</title>
        <authorList>
            <consortium name="US DOE Joint Genome Institute (JGI-PGF)"/>
            <person name="Walter F."/>
            <person name="Albersmeier A."/>
            <person name="Kalinowski J."/>
            <person name="Ruckert C."/>
        </authorList>
    </citation>
    <scope>NUCLEOTIDE SEQUENCE</scope>
    <source>
        <strain evidence="15">VKM B-1513</strain>
    </source>
</reference>
<comment type="cofactor">
    <cofactor evidence="1">
        <name>adenosylcob(III)alamin</name>
        <dbReference type="ChEBI" id="CHEBI:18408"/>
    </cofactor>
</comment>
<evidence type="ECO:0000313" key="15">
    <source>
        <dbReference type="EMBL" id="GLK53909.1"/>
    </source>
</evidence>
<evidence type="ECO:0000256" key="3">
    <source>
        <dbReference type="ARBA" id="ARBA00012274"/>
    </source>
</evidence>
<dbReference type="Proteomes" id="UP001143486">
    <property type="component" value="Unassembled WGS sequence"/>
</dbReference>
<dbReference type="InterPro" id="IPR029072">
    <property type="entry name" value="YebC-like"/>
</dbReference>
<evidence type="ECO:0000256" key="7">
    <source>
        <dbReference type="ARBA" id="ARBA00022741"/>
    </source>
</evidence>
<dbReference type="EC" id="1.17.4.1" evidence="3"/>
<keyword evidence="9" id="KW-0170">Cobalt</keyword>
<dbReference type="InterPro" id="IPR050862">
    <property type="entry name" value="RdRp_reductase_class-2"/>
</dbReference>
<comment type="function">
    <text evidence="10">Catalyzes the reduction of ribonucleotides to deoxyribonucleotides. May function to provide a pool of deoxyribonucleotide precursors for DNA repair during oxygen limitation and/or for immediate growth after restoration of oxygen.</text>
</comment>
<dbReference type="InterPro" id="IPR024434">
    <property type="entry name" value="TSCPD_dom"/>
</dbReference>
<keyword evidence="6" id="KW-0237">DNA synthesis</keyword>